<feature type="compositionally biased region" description="Low complexity" evidence="5">
    <location>
        <begin position="186"/>
        <end position="200"/>
    </location>
</feature>
<evidence type="ECO:0000256" key="2">
    <source>
        <dbReference type="ARBA" id="ARBA00022670"/>
    </source>
</evidence>
<dbReference type="Gene3D" id="3.30.750.44">
    <property type="match status" value="2"/>
</dbReference>
<feature type="compositionally biased region" description="Low complexity" evidence="5">
    <location>
        <begin position="288"/>
        <end position="326"/>
    </location>
</feature>
<keyword evidence="3" id="KW-0378">Hydrolase</keyword>
<keyword evidence="8" id="KW-1185">Reference proteome</keyword>
<dbReference type="SMART" id="SM00245">
    <property type="entry name" value="TSPc"/>
    <property type="match status" value="1"/>
</dbReference>
<dbReference type="InterPro" id="IPR036034">
    <property type="entry name" value="PDZ_sf"/>
</dbReference>
<dbReference type="GO" id="GO:0004175">
    <property type="term" value="F:endopeptidase activity"/>
    <property type="evidence" value="ECO:0000318"/>
    <property type="project" value="GO_Central"/>
</dbReference>
<dbReference type="InterPro" id="IPR001478">
    <property type="entry name" value="PDZ"/>
</dbReference>
<dbReference type="Pfam" id="PF03572">
    <property type="entry name" value="Peptidase_S41"/>
    <property type="match status" value="1"/>
</dbReference>
<evidence type="ECO:0000256" key="4">
    <source>
        <dbReference type="ARBA" id="ARBA00022825"/>
    </source>
</evidence>
<dbReference type="InterPro" id="IPR029045">
    <property type="entry name" value="ClpP/crotonase-like_dom_sf"/>
</dbReference>
<dbReference type="GO" id="GO:0008236">
    <property type="term" value="F:serine-type peptidase activity"/>
    <property type="evidence" value="ECO:0007669"/>
    <property type="project" value="UniProtKB-KW"/>
</dbReference>
<evidence type="ECO:0000259" key="6">
    <source>
        <dbReference type="PROSITE" id="PS50106"/>
    </source>
</evidence>
<feature type="compositionally biased region" description="Gly residues" evidence="5">
    <location>
        <begin position="201"/>
        <end position="220"/>
    </location>
</feature>
<name>A0A2K3D9H8_CHLRE</name>
<evidence type="ECO:0000256" key="3">
    <source>
        <dbReference type="ARBA" id="ARBA00022801"/>
    </source>
</evidence>
<protein>
    <recommendedName>
        <fullName evidence="6">PDZ domain-containing protein</fullName>
    </recommendedName>
</protein>
<dbReference type="KEGG" id="cre:CHLRE_10g426050v5"/>
<dbReference type="PROSITE" id="PS50106">
    <property type="entry name" value="PDZ"/>
    <property type="match status" value="1"/>
</dbReference>
<keyword evidence="4" id="KW-0720">Serine protease</keyword>
<feature type="region of interest" description="Disordered" evidence="5">
    <location>
        <begin position="360"/>
        <end position="386"/>
    </location>
</feature>
<evidence type="ECO:0000313" key="8">
    <source>
        <dbReference type="Proteomes" id="UP000006906"/>
    </source>
</evidence>
<keyword evidence="2" id="KW-0645">Protease</keyword>
<evidence type="ECO:0000256" key="1">
    <source>
        <dbReference type="ARBA" id="ARBA00009179"/>
    </source>
</evidence>
<sequence length="659" mass="65277">MQIRFPASKDPEIRGAQEILVQAWGYVREYFYDPTFNRQDWDKRLQEALVATFKARDRGEALKQVEVMLGYLGDPFTRVLLPGGSGSGSGSSSNSGGSSEEFTSAMQAKIITTGLLVGRNEGAGGPLRVEVVLAGSPAEAAGVREGDEVVAVNGRPVGHSPDSALLDALSQDLKVDIKVLRRERQQQQQQQQAGAAVAGAEGAGGGGGGDGGTAVAGPGGKRGAVRAAALASGASATGGAGATAAPALPSGSGLGSGGGGGGTGGGGGGVLVAEAREVRSGPEPLDFAAPPAAASPAASSATRSSSSSSSSASSSSSSSSSSRGSSSSSAYALSTRFLDFHLTPGPVDYVPVQFAVLQGPGSSSSGSSSSSSSGAGSSSGGSSGAAGYVRPSAARVGYIRIVAFTDNVAQDVQAALAELQAAGCGSWLLDLRENPGGIVREGLDVAELLLPPAAPFAVVTGRSGQPVTQYLSEDSRALIYGQPIAVLVDRYSASTSELLAGALRDNARALLVGERTFGKGRTQWVVELSGGATLLVSTDTYTTPALRPVDHVGLPPDLTCRVARPPPPVTAASKAARAAAAAAAADAAATAAGAGDAGATAAGGGGAGVEVARFGGSGVVLQRGFGAAEVREEMRVGDVGSLQRDACVRAAVAKLSRAA</sequence>
<organism evidence="7 8">
    <name type="scientific">Chlamydomonas reinhardtii</name>
    <name type="common">Chlamydomonas smithii</name>
    <dbReference type="NCBI Taxonomy" id="3055"/>
    <lineage>
        <taxon>Eukaryota</taxon>
        <taxon>Viridiplantae</taxon>
        <taxon>Chlorophyta</taxon>
        <taxon>core chlorophytes</taxon>
        <taxon>Chlorophyceae</taxon>
        <taxon>CS clade</taxon>
        <taxon>Chlamydomonadales</taxon>
        <taxon>Chlamydomonadaceae</taxon>
        <taxon>Chlamydomonas</taxon>
    </lineage>
</organism>
<gene>
    <name evidence="7" type="ORF">CHLRE_10g426050v5</name>
</gene>
<feature type="compositionally biased region" description="Low complexity" evidence="5">
    <location>
        <begin position="361"/>
        <end position="376"/>
    </location>
</feature>
<dbReference type="InterPro" id="IPR041489">
    <property type="entry name" value="PDZ_6"/>
</dbReference>
<feature type="region of interest" description="Disordered" evidence="5">
    <location>
        <begin position="282"/>
        <end position="326"/>
    </location>
</feature>
<accession>A0A2K3D9H8</accession>
<dbReference type="SMART" id="SM00228">
    <property type="entry name" value="PDZ"/>
    <property type="match status" value="1"/>
</dbReference>
<dbReference type="Pfam" id="PF17820">
    <property type="entry name" value="PDZ_6"/>
    <property type="match status" value="1"/>
</dbReference>
<feature type="domain" description="PDZ" evidence="6">
    <location>
        <begin position="114"/>
        <end position="181"/>
    </location>
</feature>
<dbReference type="Proteomes" id="UP000006906">
    <property type="component" value="Chromosome 10"/>
</dbReference>
<dbReference type="OMA" id="AWGYVRE"/>
<dbReference type="Gramene" id="PNW77189">
    <property type="protein sequence ID" value="PNW77189"/>
    <property type="gene ID" value="CHLRE_10g426050v5"/>
</dbReference>
<comment type="similarity">
    <text evidence="1">Belongs to the peptidase S41A family.</text>
</comment>
<dbReference type="EMBL" id="CM008971">
    <property type="protein sequence ID" value="PNW77189.1"/>
    <property type="molecule type" value="Genomic_DNA"/>
</dbReference>
<evidence type="ECO:0000256" key="5">
    <source>
        <dbReference type="SAM" id="MobiDB-lite"/>
    </source>
</evidence>
<dbReference type="OrthoDB" id="43580at2759"/>
<dbReference type="SUPFAM" id="SSF52096">
    <property type="entry name" value="ClpP/crotonase"/>
    <property type="match status" value="1"/>
</dbReference>
<dbReference type="Gene3D" id="3.90.226.10">
    <property type="entry name" value="2-enoyl-CoA Hydratase, Chain A, domain 1"/>
    <property type="match status" value="1"/>
</dbReference>
<dbReference type="GeneID" id="5728184"/>
<dbReference type="InterPro" id="IPR004447">
    <property type="entry name" value="Peptidase_S41A"/>
</dbReference>
<dbReference type="SUPFAM" id="SSF50156">
    <property type="entry name" value="PDZ domain-like"/>
    <property type="match status" value="1"/>
</dbReference>
<dbReference type="PANTHER" id="PTHR32060">
    <property type="entry name" value="TAIL-SPECIFIC PROTEASE"/>
    <property type="match status" value="1"/>
</dbReference>
<reference evidence="7 8" key="1">
    <citation type="journal article" date="2007" name="Science">
        <title>The Chlamydomonas genome reveals the evolution of key animal and plant functions.</title>
        <authorList>
            <person name="Merchant S.S."/>
            <person name="Prochnik S.E."/>
            <person name="Vallon O."/>
            <person name="Harris E.H."/>
            <person name="Karpowicz S.J."/>
            <person name="Witman G.B."/>
            <person name="Terry A."/>
            <person name="Salamov A."/>
            <person name="Fritz-Laylin L.K."/>
            <person name="Marechal-Drouard L."/>
            <person name="Marshall W.F."/>
            <person name="Qu L.H."/>
            <person name="Nelson D.R."/>
            <person name="Sanderfoot A.A."/>
            <person name="Spalding M.H."/>
            <person name="Kapitonov V.V."/>
            <person name="Ren Q."/>
            <person name="Ferris P."/>
            <person name="Lindquist E."/>
            <person name="Shapiro H."/>
            <person name="Lucas S.M."/>
            <person name="Grimwood J."/>
            <person name="Schmutz J."/>
            <person name="Cardol P."/>
            <person name="Cerutti H."/>
            <person name="Chanfreau G."/>
            <person name="Chen C.L."/>
            <person name="Cognat V."/>
            <person name="Croft M.T."/>
            <person name="Dent R."/>
            <person name="Dutcher S."/>
            <person name="Fernandez E."/>
            <person name="Fukuzawa H."/>
            <person name="Gonzalez-Ballester D."/>
            <person name="Gonzalez-Halphen D."/>
            <person name="Hallmann A."/>
            <person name="Hanikenne M."/>
            <person name="Hippler M."/>
            <person name="Inwood W."/>
            <person name="Jabbari K."/>
            <person name="Kalanon M."/>
            <person name="Kuras R."/>
            <person name="Lefebvre P.A."/>
            <person name="Lemaire S.D."/>
            <person name="Lobanov A.V."/>
            <person name="Lohr M."/>
            <person name="Manuell A."/>
            <person name="Meier I."/>
            <person name="Mets L."/>
            <person name="Mittag M."/>
            <person name="Mittelmeier T."/>
            <person name="Moroney J.V."/>
            <person name="Moseley J."/>
            <person name="Napoli C."/>
            <person name="Nedelcu A.M."/>
            <person name="Niyogi K."/>
            <person name="Novoselov S.V."/>
            <person name="Paulsen I.T."/>
            <person name="Pazour G."/>
            <person name="Purton S."/>
            <person name="Ral J.P."/>
            <person name="Riano-Pachon D.M."/>
            <person name="Riekhof W."/>
            <person name="Rymarquis L."/>
            <person name="Schroda M."/>
            <person name="Stern D."/>
            <person name="Umen J."/>
            <person name="Willows R."/>
            <person name="Wilson N."/>
            <person name="Zimmer S.L."/>
            <person name="Allmer J."/>
            <person name="Balk J."/>
            <person name="Bisova K."/>
            <person name="Chen C.J."/>
            <person name="Elias M."/>
            <person name="Gendler K."/>
            <person name="Hauser C."/>
            <person name="Lamb M.R."/>
            <person name="Ledford H."/>
            <person name="Long J.C."/>
            <person name="Minagawa J."/>
            <person name="Page M.D."/>
            <person name="Pan J."/>
            <person name="Pootakham W."/>
            <person name="Roje S."/>
            <person name="Rose A."/>
            <person name="Stahlberg E."/>
            <person name="Terauchi A.M."/>
            <person name="Yang P."/>
            <person name="Ball S."/>
            <person name="Bowler C."/>
            <person name="Dieckmann C.L."/>
            <person name="Gladyshev V.N."/>
            <person name="Green P."/>
            <person name="Jorgensen R."/>
            <person name="Mayfield S."/>
            <person name="Mueller-Roeber B."/>
            <person name="Rajamani S."/>
            <person name="Sayre R.T."/>
            <person name="Brokstein P."/>
            <person name="Dubchak I."/>
            <person name="Goodstein D."/>
            <person name="Hornick L."/>
            <person name="Huang Y.W."/>
            <person name="Jhaveri J."/>
            <person name="Luo Y."/>
            <person name="Martinez D."/>
            <person name="Ngau W.C."/>
            <person name="Otillar B."/>
            <person name="Poliakov A."/>
            <person name="Porter A."/>
            <person name="Szajkowski L."/>
            <person name="Werner G."/>
            <person name="Zhou K."/>
            <person name="Grigoriev I.V."/>
            <person name="Rokhsar D.S."/>
            <person name="Grossman A.R."/>
        </authorList>
    </citation>
    <scope>NUCLEOTIDE SEQUENCE [LARGE SCALE GENOMIC DNA]</scope>
    <source>
        <strain evidence="8">CC-503</strain>
    </source>
</reference>
<dbReference type="InParanoid" id="A0A2K3D9H8"/>
<proteinExistence type="inferred from homology"/>
<feature type="region of interest" description="Disordered" evidence="5">
    <location>
        <begin position="182"/>
        <end position="220"/>
    </location>
</feature>
<dbReference type="Gene3D" id="2.30.42.10">
    <property type="match status" value="1"/>
</dbReference>
<dbReference type="STRING" id="3055.A0A2K3D9H8"/>
<evidence type="ECO:0000313" key="7">
    <source>
        <dbReference type="EMBL" id="PNW77189.1"/>
    </source>
</evidence>
<dbReference type="RefSeq" id="XP_042919950.1">
    <property type="nucleotide sequence ID" value="XM_043066552.1"/>
</dbReference>
<dbReference type="InterPro" id="IPR005151">
    <property type="entry name" value="Tail-specific_protease"/>
</dbReference>
<dbReference type="AlphaFoldDB" id="A0A2K3D9H8"/>
<dbReference type="PANTHER" id="PTHR32060:SF22">
    <property type="entry name" value="CARBOXYL-TERMINAL-PROCESSING PEPTIDASE 3, CHLOROPLASTIC"/>
    <property type="match status" value="1"/>
</dbReference>
<dbReference type="CDD" id="cd07560">
    <property type="entry name" value="Peptidase_S41_CPP"/>
    <property type="match status" value="1"/>
</dbReference>
<dbReference type="GO" id="GO:0006508">
    <property type="term" value="P:proteolysis"/>
    <property type="evidence" value="ECO:0007669"/>
    <property type="project" value="UniProtKB-KW"/>
</dbReference>
<dbReference type="ExpressionAtlas" id="A0A2K3D9H8">
    <property type="expression patterns" value="baseline and differential"/>
</dbReference>